<accession>A0AA94EMG6</accession>
<reference evidence="1 2" key="1">
    <citation type="submission" date="2016-10" db="EMBL/GenBank/DDBJ databases">
        <title>Search of new enzymes for the oxidation of sulfur compounds.</title>
        <authorList>
            <person name="Novo A."/>
            <person name="Moreira I.S."/>
            <person name="Castro P.M."/>
        </authorList>
    </citation>
    <scope>NUCLEOTIDE SEQUENCE [LARGE SCALE GENOMIC DNA]</scope>
    <source>
        <strain evidence="1 2">A9</strain>
    </source>
</reference>
<organism evidence="1 2">
    <name type="scientific">Pseudomonas koreensis</name>
    <dbReference type="NCBI Taxonomy" id="198620"/>
    <lineage>
        <taxon>Bacteria</taxon>
        <taxon>Pseudomonadati</taxon>
        <taxon>Pseudomonadota</taxon>
        <taxon>Gammaproteobacteria</taxon>
        <taxon>Pseudomonadales</taxon>
        <taxon>Pseudomonadaceae</taxon>
        <taxon>Pseudomonas</taxon>
    </lineage>
</organism>
<proteinExistence type="predicted"/>
<gene>
    <name evidence="1" type="ORF">A9HBioS_3068</name>
</gene>
<dbReference type="RefSeq" id="WP_164747866.1">
    <property type="nucleotide sequence ID" value="NZ_MKWS01000009.1"/>
</dbReference>
<name>A0AA94EMG6_9PSED</name>
<dbReference type="EMBL" id="MKWS01000009">
    <property type="protein sequence ID" value="RVD77045.1"/>
    <property type="molecule type" value="Genomic_DNA"/>
</dbReference>
<evidence type="ECO:0000313" key="2">
    <source>
        <dbReference type="Proteomes" id="UP000288002"/>
    </source>
</evidence>
<sequence>MTNLDTSVNPPAFTSHAVSFHQHAAMYAARMIRFQYTNDSKTKFRRECLQHLKASLAH</sequence>
<protein>
    <submittedName>
        <fullName evidence="1">Uncharacterized protein</fullName>
    </submittedName>
</protein>
<evidence type="ECO:0000313" key="1">
    <source>
        <dbReference type="EMBL" id="RVD77045.1"/>
    </source>
</evidence>
<dbReference type="AlphaFoldDB" id="A0AA94EMG6"/>
<comment type="caution">
    <text evidence="1">The sequence shown here is derived from an EMBL/GenBank/DDBJ whole genome shotgun (WGS) entry which is preliminary data.</text>
</comment>
<dbReference type="Proteomes" id="UP000288002">
    <property type="component" value="Unassembled WGS sequence"/>
</dbReference>